<dbReference type="RefSeq" id="WP_208674200.1">
    <property type="nucleotide sequence ID" value="NZ_CP070380.1"/>
</dbReference>
<evidence type="ECO:0008006" key="3">
    <source>
        <dbReference type="Google" id="ProtNLM"/>
    </source>
</evidence>
<reference evidence="1" key="1">
    <citation type="submission" date="2023-07" db="EMBL/GenBank/DDBJ databases">
        <title>Degradation of tert-butanol by M. austroafricanum TBA100.</title>
        <authorList>
            <person name="Helbich S."/>
            <person name="Vainshtein Y."/>
        </authorList>
    </citation>
    <scope>NUCLEOTIDE SEQUENCE</scope>
    <source>
        <strain evidence="1">TBA100</strain>
    </source>
</reference>
<accession>A0ABT8HAP5</accession>
<evidence type="ECO:0000313" key="2">
    <source>
        <dbReference type="Proteomes" id="UP001172687"/>
    </source>
</evidence>
<proteinExistence type="predicted"/>
<evidence type="ECO:0000313" key="1">
    <source>
        <dbReference type="EMBL" id="MDN4517337.1"/>
    </source>
</evidence>
<sequence>MNISRPGTVDRIEADDALLACSTLPRVDHVDVHLLRIGRPRVRTPEAWAREILEHTSVTVRMRLRTGWSALGIALHHGRHDTIAGWPITANTAEYVRLHGDSRAGLTGQLVTRVSDDGVTFATFVRLGNPVARMVWAKVLPAHLAMVRSLVEGAAERTG</sequence>
<dbReference type="EMBL" id="JAUHTC010000027">
    <property type="protein sequence ID" value="MDN4517337.1"/>
    <property type="molecule type" value="Genomic_DNA"/>
</dbReference>
<dbReference type="Proteomes" id="UP001172687">
    <property type="component" value="Unassembled WGS sequence"/>
</dbReference>
<gene>
    <name evidence="1" type="ORF">QYF68_05805</name>
</gene>
<name>A0ABT8HAP5_MYCAO</name>
<keyword evidence="2" id="KW-1185">Reference proteome</keyword>
<organism evidence="1 2">
    <name type="scientific">Mycolicibacterium austroafricanum</name>
    <name type="common">Mycobacterium austroafricanum</name>
    <dbReference type="NCBI Taxonomy" id="39687"/>
    <lineage>
        <taxon>Bacteria</taxon>
        <taxon>Bacillati</taxon>
        <taxon>Actinomycetota</taxon>
        <taxon>Actinomycetes</taxon>
        <taxon>Mycobacteriales</taxon>
        <taxon>Mycobacteriaceae</taxon>
        <taxon>Mycolicibacterium</taxon>
    </lineage>
</organism>
<comment type="caution">
    <text evidence="1">The sequence shown here is derived from an EMBL/GenBank/DDBJ whole genome shotgun (WGS) entry which is preliminary data.</text>
</comment>
<protein>
    <recommendedName>
        <fullName evidence="3">DUF1990 domain-containing protein</fullName>
    </recommendedName>
</protein>